<evidence type="ECO:0000256" key="1">
    <source>
        <dbReference type="ARBA" id="ARBA00005397"/>
    </source>
</evidence>
<dbReference type="Gene3D" id="3.30.70.1950">
    <property type="match status" value="1"/>
</dbReference>
<dbReference type="NCBIfam" id="NF002781">
    <property type="entry name" value="PRK02899.1"/>
    <property type="match status" value="1"/>
</dbReference>
<dbReference type="InterPro" id="IPR038471">
    <property type="entry name" value="MecA_C_sf"/>
</dbReference>
<comment type="caution">
    <text evidence="2">The sequence shown here is derived from an EMBL/GenBank/DDBJ whole genome shotgun (WGS) entry which is preliminary data.</text>
</comment>
<protein>
    <submittedName>
        <fullName evidence="2">Adaptor protein</fullName>
    </submittedName>
</protein>
<accession>A0A2A6E017</accession>
<reference evidence="2 3" key="1">
    <citation type="submission" date="2016-12" db="EMBL/GenBank/DDBJ databases">
        <title>Candidatus Reconcilibacillus cellulovorans genome.</title>
        <authorList>
            <person name="Kolinko S."/>
            <person name="Wu Y.-W."/>
            <person name="Tachea F."/>
            <person name="Denzel E."/>
            <person name="Hiras J."/>
            <person name="Baecker N."/>
            <person name="Chan L.J."/>
            <person name="Eichorst S.A."/>
            <person name="Frey D."/>
            <person name="Adams P.D."/>
            <person name="Pray T."/>
            <person name="Tanjore D."/>
            <person name="Petzold C.J."/>
            <person name="Gladden J.M."/>
            <person name="Simmons B.A."/>
            <person name="Singer S.W."/>
        </authorList>
    </citation>
    <scope>NUCLEOTIDE SEQUENCE [LARGE SCALE GENOMIC DNA]</scope>
    <source>
        <strain evidence="2">JTherm</strain>
    </source>
</reference>
<evidence type="ECO:0000313" key="3">
    <source>
        <dbReference type="Proteomes" id="UP000243688"/>
    </source>
</evidence>
<dbReference type="Proteomes" id="UP000243688">
    <property type="component" value="Unassembled WGS sequence"/>
</dbReference>
<evidence type="ECO:0000313" key="2">
    <source>
        <dbReference type="EMBL" id="PDO10159.1"/>
    </source>
</evidence>
<dbReference type="PIRSF" id="PIRSF029008">
    <property type="entry name" value="MecA"/>
    <property type="match status" value="1"/>
</dbReference>
<name>A0A2A6E017_9BACL</name>
<comment type="similarity">
    <text evidence="1">Belongs to the MecA family.</text>
</comment>
<organism evidence="2 3">
    <name type="scientific">Candidatus Reconcilbacillus cellulovorans</name>
    <dbReference type="NCBI Taxonomy" id="1906605"/>
    <lineage>
        <taxon>Bacteria</taxon>
        <taxon>Bacillati</taxon>
        <taxon>Bacillota</taxon>
        <taxon>Bacilli</taxon>
        <taxon>Bacillales</taxon>
        <taxon>Paenibacillaceae</taxon>
        <taxon>Candidatus Reconcilbacillus</taxon>
    </lineage>
</organism>
<gene>
    <name evidence="2" type="ORF">BLM47_08440</name>
</gene>
<dbReference type="PANTHER" id="PTHR39161:SF2">
    <property type="entry name" value="ADAPTER PROTEIN MECA 2"/>
    <property type="match status" value="1"/>
</dbReference>
<dbReference type="Pfam" id="PF05389">
    <property type="entry name" value="MecA"/>
    <property type="match status" value="1"/>
</dbReference>
<dbReference type="AlphaFoldDB" id="A0A2A6E017"/>
<proteinExistence type="inferred from homology"/>
<dbReference type="EMBL" id="MOXJ01000018">
    <property type="protein sequence ID" value="PDO10159.1"/>
    <property type="molecule type" value="Genomic_DNA"/>
</dbReference>
<dbReference type="InterPro" id="IPR008681">
    <property type="entry name" value="Neg-reg_MecA"/>
</dbReference>
<dbReference type="PANTHER" id="PTHR39161">
    <property type="entry name" value="ADAPTER PROTEIN MECA"/>
    <property type="match status" value="1"/>
</dbReference>
<sequence>MKMERLNQDKIRIFLTFDDLMERGIRKEDMWREIPKVHELFSEMMEQAYNELGFDASGPLAVEVLVLPAQGMVVIVTRNRPQQEPQPADEEGFLEEDREQVYEMEVTLEETDTVTYAFRDFETLLEVVRCIRRLGIEGGSLHVYKGVYVFRMRPEEVPSDRYHAVIALLSEYGEATSVTAAVLDEYGKTILSERAVGELCERFGAVGG</sequence>